<dbReference type="RefSeq" id="WP_113744217.1">
    <property type="nucleotide sequence ID" value="NZ_UAPU01000005.1"/>
</dbReference>
<name>A0A2X0V107_9GAMM</name>
<sequence>MIDFKQQLALDIDTFINLSEFADIHSINGQEVNAIIDSNALDEVAIKTESMQAVFVNAITIFIPQGSLSRLPLVDEDFELDGYSYTCKGLRIEQGCDAIIAVENQSR</sequence>
<proteinExistence type="predicted"/>
<gene>
    <name evidence="1" type="ORF">NCTC13093_01508</name>
</gene>
<protein>
    <submittedName>
        <fullName evidence="1">Uncharacterized protein</fullName>
    </submittedName>
</protein>
<keyword evidence="2" id="KW-1185">Reference proteome</keyword>
<dbReference type="OrthoDB" id="9802430at2"/>
<accession>A0A2X0V107</accession>
<evidence type="ECO:0000313" key="2">
    <source>
        <dbReference type="Proteomes" id="UP000250086"/>
    </source>
</evidence>
<dbReference type="EMBL" id="UAPV01000001">
    <property type="protein sequence ID" value="SPT70103.1"/>
    <property type="molecule type" value="Genomic_DNA"/>
</dbReference>
<organism evidence="1 2">
    <name type="scientific">Anaerobiospirillum thomasii</name>
    <dbReference type="NCBI Taxonomy" id="179995"/>
    <lineage>
        <taxon>Bacteria</taxon>
        <taxon>Pseudomonadati</taxon>
        <taxon>Pseudomonadota</taxon>
        <taxon>Gammaproteobacteria</taxon>
        <taxon>Aeromonadales</taxon>
        <taxon>Succinivibrionaceae</taxon>
        <taxon>Anaerobiospirillum</taxon>
    </lineage>
</organism>
<reference evidence="1 2" key="1">
    <citation type="submission" date="2018-06" db="EMBL/GenBank/DDBJ databases">
        <authorList>
            <consortium name="Pathogen Informatics"/>
            <person name="Doyle S."/>
        </authorList>
    </citation>
    <scope>NUCLEOTIDE SEQUENCE [LARGE SCALE GENOMIC DNA]</scope>
    <source>
        <strain evidence="1 2">NCTC13093</strain>
    </source>
</reference>
<dbReference type="AlphaFoldDB" id="A0A2X0V107"/>
<dbReference type="Proteomes" id="UP000250086">
    <property type="component" value="Unassembled WGS sequence"/>
</dbReference>
<evidence type="ECO:0000313" key="1">
    <source>
        <dbReference type="EMBL" id="SPT70103.1"/>
    </source>
</evidence>